<gene>
    <name evidence="1" type="ORF">Stube_46470</name>
</gene>
<accession>A0A640UX56</accession>
<dbReference type="Proteomes" id="UP000431826">
    <property type="component" value="Unassembled WGS sequence"/>
</dbReference>
<evidence type="ECO:0008006" key="3">
    <source>
        <dbReference type="Google" id="ProtNLM"/>
    </source>
</evidence>
<dbReference type="SUPFAM" id="SSF82185">
    <property type="entry name" value="Histone H3 K4-specific methyltransferase SET7/9 N-terminal domain"/>
    <property type="match status" value="1"/>
</dbReference>
<evidence type="ECO:0000313" key="1">
    <source>
        <dbReference type="EMBL" id="GFE39974.1"/>
    </source>
</evidence>
<reference evidence="1 2" key="1">
    <citation type="submission" date="2019-12" db="EMBL/GenBank/DDBJ databases">
        <title>Whole genome shotgun sequence of Streptomyces tubercidicus NBRC 13090.</title>
        <authorList>
            <person name="Ichikawa N."/>
            <person name="Kimura A."/>
            <person name="Kitahashi Y."/>
            <person name="Komaki H."/>
            <person name="Tamura T."/>
        </authorList>
    </citation>
    <scope>NUCLEOTIDE SEQUENCE [LARGE SCALE GENOMIC DNA]</scope>
    <source>
        <strain evidence="1 2">NBRC 13090</strain>
    </source>
</reference>
<comment type="caution">
    <text evidence="1">The sequence shown here is derived from an EMBL/GenBank/DDBJ whole genome shotgun (WGS) entry which is preliminary data.</text>
</comment>
<dbReference type="Gene3D" id="3.90.930.1">
    <property type="match status" value="1"/>
</dbReference>
<protein>
    <recommendedName>
        <fullName evidence="3">Antitoxin YwqK</fullName>
    </recommendedName>
</protein>
<dbReference type="GeneID" id="96285734"/>
<proteinExistence type="predicted"/>
<dbReference type="InterPro" id="IPR011652">
    <property type="entry name" value="MORN_2"/>
</dbReference>
<name>A0A640UX56_9ACTN</name>
<sequence length="116" mass="13403">MRIDDEDTYLENGNIVYYQDNPFTGEVVTHDEEGRVISLVTYLEGYESGPQTEWYPNGSKKEEGTCRLGVAVGEWRTWHPNGQLAEFSVFSPKGRYLQRQRWDEDGNLTVDKTYTA</sequence>
<evidence type="ECO:0000313" key="2">
    <source>
        <dbReference type="Proteomes" id="UP000431826"/>
    </source>
</evidence>
<dbReference type="OrthoDB" id="4563261at2"/>
<dbReference type="EMBL" id="BLIR01000001">
    <property type="protein sequence ID" value="GFE39974.1"/>
    <property type="molecule type" value="Genomic_DNA"/>
</dbReference>
<organism evidence="1 2">
    <name type="scientific">Streptomyces tubercidicus</name>
    <dbReference type="NCBI Taxonomy" id="47759"/>
    <lineage>
        <taxon>Bacteria</taxon>
        <taxon>Bacillati</taxon>
        <taxon>Actinomycetota</taxon>
        <taxon>Actinomycetes</taxon>
        <taxon>Kitasatosporales</taxon>
        <taxon>Streptomycetaceae</taxon>
        <taxon>Streptomyces</taxon>
    </lineage>
</organism>
<keyword evidence="2" id="KW-1185">Reference proteome</keyword>
<dbReference type="RefSeq" id="WP_159746134.1">
    <property type="nucleotide sequence ID" value="NZ_BLIR01000001.1"/>
</dbReference>
<dbReference type="AlphaFoldDB" id="A0A640UX56"/>
<dbReference type="Pfam" id="PF07661">
    <property type="entry name" value="MORN_2"/>
    <property type="match status" value="2"/>
</dbReference>